<dbReference type="eggNOG" id="ENOG502Z89Q">
    <property type="taxonomic scope" value="Bacteria"/>
</dbReference>
<dbReference type="RefSeq" id="WP_004570593.1">
    <property type="nucleotide sequence ID" value="NZ_CH724148.1"/>
</dbReference>
<sequence>MRERYAKSWNIACAKFADREENLMLFFYIISYGQSRAISNVVRQRGYRTVDCYLIGFVFNGFIKKIPGLYVDLGLNVPIGMEVLKDIAEKKFKNFLIGLCANQGVKLIS</sequence>
<dbReference type="EMBL" id="AAOG01000002">
    <property type="protein sequence ID" value="EAR12925.1"/>
    <property type="molecule type" value="Genomic_DNA"/>
</dbReference>
<dbReference type="OrthoDB" id="1189985at2"/>
<dbReference type="HOGENOM" id="CLU_2181476_0_0_10"/>
<comment type="caution">
    <text evidence="1">The sequence shown here is derived from an EMBL/GenBank/DDBJ whole genome shotgun (WGS) entry which is preliminary data.</text>
</comment>
<accession>A4C0I2</accession>
<protein>
    <submittedName>
        <fullName evidence="1">Uncharacterized protein</fullName>
    </submittedName>
</protein>
<evidence type="ECO:0000313" key="1">
    <source>
        <dbReference type="EMBL" id="EAR12925.1"/>
    </source>
</evidence>
<reference evidence="1 2" key="1">
    <citation type="submission" date="2006-02" db="EMBL/GenBank/DDBJ databases">
        <authorList>
            <person name="Murray A."/>
            <person name="Staley J."/>
            <person name="Ferriera S."/>
            <person name="Johnson J."/>
            <person name="Kravitz S."/>
            <person name="Halpern A."/>
            <person name="Remington K."/>
            <person name="Beeson K."/>
            <person name="Tran B."/>
            <person name="Rogers Y.-H."/>
            <person name="Friedman R."/>
            <person name="Venter J.C."/>
        </authorList>
    </citation>
    <scope>NUCLEOTIDE SEQUENCE [LARGE SCALE GENOMIC DNA]</scope>
    <source>
        <strain evidence="1 2">23-P</strain>
    </source>
</reference>
<keyword evidence="2" id="KW-1185">Reference proteome</keyword>
<gene>
    <name evidence="1" type="ORF">PI23P_09865</name>
</gene>
<dbReference type="AlphaFoldDB" id="A4C0I2"/>
<name>A4C0I2_9FLAO</name>
<dbReference type="Proteomes" id="UP000003053">
    <property type="component" value="Unassembled WGS sequence"/>
</dbReference>
<organism evidence="1 2">
    <name type="scientific">Polaribacter irgensii 23-P</name>
    <dbReference type="NCBI Taxonomy" id="313594"/>
    <lineage>
        <taxon>Bacteria</taxon>
        <taxon>Pseudomonadati</taxon>
        <taxon>Bacteroidota</taxon>
        <taxon>Flavobacteriia</taxon>
        <taxon>Flavobacteriales</taxon>
        <taxon>Flavobacteriaceae</taxon>
    </lineage>
</organism>
<proteinExistence type="predicted"/>
<evidence type="ECO:0000313" key="2">
    <source>
        <dbReference type="Proteomes" id="UP000003053"/>
    </source>
</evidence>